<dbReference type="eggNOG" id="KOG2561">
    <property type="taxonomic scope" value="Eukaryota"/>
</dbReference>
<dbReference type="Pfam" id="PF26285">
    <property type="entry name" value="SASH1_Homeodomain"/>
    <property type="match status" value="1"/>
</dbReference>
<dbReference type="PROSITE" id="PS50030">
    <property type="entry name" value="UBA"/>
    <property type="match status" value="3"/>
</dbReference>
<dbReference type="SUPFAM" id="SSF46934">
    <property type="entry name" value="UBA-like"/>
    <property type="match status" value="3"/>
</dbReference>
<dbReference type="HOGENOM" id="CLU_030806_0_0_1"/>
<organism evidence="4 5">
    <name type="scientific">Lepisosteus oculatus</name>
    <name type="common">Spotted gar</name>
    <dbReference type="NCBI Taxonomy" id="7918"/>
    <lineage>
        <taxon>Eukaryota</taxon>
        <taxon>Metazoa</taxon>
        <taxon>Chordata</taxon>
        <taxon>Craniata</taxon>
        <taxon>Vertebrata</taxon>
        <taxon>Euteleostomi</taxon>
        <taxon>Actinopterygii</taxon>
        <taxon>Neopterygii</taxon>
        <taxon>Holostei</taxon>
        <taxon>Semionotiformes</taxon>
        <taxon>Lepisosteidae</taxon>
        <taxon>Lepisosteus</taxon>
    </lineage>
</organism>
<dbReference type="KEGG" id="loc:102684464"/>
<dbReference type="EMBL" id="AHAT01010452">
    <property type="status" value="NOT_ANNOTATED_CDS"/>
    <property type="molecule type" value="Genomic_DNA"/>
</dbReference>
<dbReference type="SUPFAM" id="SSF54236">
    <property type="entry name" value="Ubiquitin-like"/>
    <property type="match status" value="1"/>
</dbReference>
<feature type="coiled-coil region" evidence="1">
    <location>
        <begin position="388"/>
        <end position="418"/>
    </location>
</feature>
<feature type="domain" description="UBA" evidence="3">
    <location>
        <begin position="358"/>
        <end position="398"/>
    </location>
</feature>
<dbReference type="GO" id="GO:2000058">
    <property type="term" value="P:regulation of ubiquitin-dependent protein catabolic process"/>
    <property type="evidence" value="ECO:0000318"/>
    <property type="project" value="GO_Central"/>
</dbReference>
<dbReference type="Gene3D" id="3.10.20.90">
    <property type="entry name" value="Phosphatidylinositol 3-kinase Catalytic Subunit, Chain A, domain 1"/>
    <property type="match status" value="1"/>
</dbReference>
<dbReference type="RefSeq" id="XP_015209784.1">
    <property type="nucleotide sequence ID" value="XM_015354298.2"/>
</dbReference>
<dbReference type="PANTHER" id="PTHR12948:SF3">
    <property type="entry name" value="NEDD8 ULTIMATE BUSTER 1"/>
    <property type="match status" value="1"/>
</dbReference>
<dbReference type="InParanoid" id="W5MUZ8"/>
<evidence type="ECO:0000259" key="3">
    <source>
        <dbReference type="PROSITE" id="PS50030"/>
    </source>
</evidence>
<dbReference type="EMBL" id="AHAT01010456">
    <property type="status" value="NOT_ANNOTATED_CDS"/>
    <property type="molecule type" value="Genomic_DNA"/>
</dbReference>
<dbReference type="CDD" id="cd14291">
    <property type="entry name" value="UBA1_NUB1_like"/>
    <property type="match status" value="1"/>
</dbReference>
<protein>
    <submittedName>
        <fullName evidence="4">Negative regulator of ubiquitin like proteins 1</fullName>
    </submittedName>
</protein>
<dbReference type="Pfam" id="PF18037">
    <property type="entry name" value="Ubiquitin_5"/>
    <property type="match status" value="1"/>
</dbReference>
<dbReference type="GeneID" id="102684464"/>
<evidence type="ECO:0000256" key="2">
    <source>
        <dbReference type="SAM" id="MobiDB-lite"/>
    </source>
</evidence>
<sequence length="590" mass="67366">MADEFIEIKLKQLLREEKVELWKEPYTSDNNQAAQAVKALAERYASQLHLDFTKTEQMLETIRTEAVKRGLGNNEFRDRGVATLELREGREKKYLPTRLNITTEELVKIIAGNSNNQQMKLILNGKQLQPGKTLEEQNVKHNSKIMILNASKEQKQKIFEADEKYRFTNEGLKRTEQAFQILSDRDGSADPRTTPFLEIADQKGNPIQIPHEKRKALILAMGLHEKGRALMKKKNYEPALSHLLQADEEFKKCGSQLLNTVDNYAVLQLDIVWCYNELKCITCLNDAKERLQQAEACFLRCYGEQQERLLEIKGSTGKEQVLFLRLYLLQAYVSFYGGKEHAAVEKLKKVEDLYMQLYVDPTKMTELMMLGYTEQEARLCLRACNGNVNNAANLIMQRREEKEELKRKEREKRRKRLEDIDTLMQLGYPRKVAAEALRNEGGDVDLAFQSLLDKPHLLEPINTNIVSSESDPGHQQKIDQLTFLGFDYQAAEAALRQTGGAVDVASQLLARNQGNLPPEIPSPSSPSPSSHSPPSEEPRTLEEADQMEVDLVNEALEDIPKHEEDYLDLTLEEECKVIALLKQHLSSCPP</sequence>
<dbReference type="InterPro" id="IPR015940">
    <property type="entry name" value="UBA"/>
</dbReference>
<feature type="domain" description="UBA" evidence="3">
    <location>
        <begin position="408"/>
        <end position="454"/>
    </location>
</feature>
<name>W5MUZ8_LEPOC</name>
<dbReference type="OrthoDB" id="434245at2759"/>
<evidence type="ECO:0000256" key="1">
    <source>
        <dbReference type="SAM" id="Coils"/>
    </source>
</evidence>
<feature type="domain" description="UBA" evidence="3">
    <location>
        <begin position="472"/>
        <end position="512"/>
    </location>
</feature>
<dbReference type="EMBL" id="AHAT01010453">
    <property type="status" value="NOT_ANNOTATED_CDS"/>
    <property type="molecule type" value="Genomic_DNA"/>
</dbReference>
<keyword evidence="5" id="KW-1185">Reference proteome</keyword>
<feature type="region of interest" description="Disordered" evidence="2">
    <location>
        <begin position="513"/>
        <end position="556"/>
    </location>
</feature>
<evidence type="ECO:0000313" key="5">
    <source>
        <dbReference type="Proteomes" id="UP000018468"/>
    </source>
</evidence>
<dbReference type="Proteomes" id="UP000018468">
    <property type="component" value="Linkage group LG9"/>
</dbReference>
<proteinExistence type="predicted"/>
<dbReference type="InterPro" id="IPR009060">
    <property type="entry name" value="UBA-like_sf"/>
</dbReference>
<dbReference type="Bgee" id="ENSLOCG00000009978">
    <property type="expression patterns" value="Expressed in muscle tissue and 13 other cell types or tissues"/>
</dbReference>
<dbReference type="Gene3D" id="1.10.8.10">
    <property type="entry name" value="DNA helicase RuvA subunit, C-terminal domain"/>
    <property type="match status" value="3"/>
</dbReference>
<evidence type="ECO:0000313" key="4">
    <source>
        <dbReference type="Ensembl" id="ENSLOCP00000012207.1"/>
    </source>
</evidence>
<reference evidence="5" key="1">
    <citation type="submission" date="2011-12" db="EMBL/GenBank/DDBJ databases">
        <title>The Draft Genome of Lepisosteus oculatus.</title>
        <authorList>
            <consortium name="The Broad Institute Genome Assembly &amp; Analysis Group"/>
            <consortium name="Computational R&amp;D Group"/>
            <consortium name="and Sequencing Platform"/>
            <person name="Di Palma F."/>
            <person name="Alfoldi J."/>
            <person name="Johnson J."/>
            <person name="Berlin A."/>
            <person name="Gnerre S."/>
            <person name="Jaffe D."/>
            <person name="MacCallum I."/>
            <person name="Young S."/>
            <person name="Walker B.J."/>
            <person name="Lander E.S."/>
            <person name="Lindblad-Toh K."/>
        </authorList>
    </citation>
    <scope>NUCLEOTIDE SEQUENCE [LARGE SCALE GENOMIC DNA]</scope>
</reference>
<dbReference type="InterPro" id="IPR029071">
    <property type="entry name" value="Ubiquitin-like_domsf"/>
</dbReference>
<dbReference type="InterPro" id="IPR039749">
    <property type="entry name" value="NUB1"/>
</dbReference>
<dbReference type="STRING" id="7918.ENSLOCP00000012207"/>
<accession>W5MUZ8</accession>
<dbReference type="Pfam" id="PF00627">
    <property type="entry name" value="UBA"/>
    <property type="match status" value="2"/>
</dbReference>
<reference evidence="4" key="3">
    <citation type="submission" date="2025-09" db="UniProtKB">
        <authorList>
            <consortium name="Ensembl"/>
        </authorList>
    </citation>
    <scope>IDENTIFICATION</scope>
</reference>
<dbReference type="PANTHER" id="PTHR12948">
    <property type="entry name" value="NEDD8 ULTIMATE BUSTER-1 BS4 PROTEIN"/>
    <property type="match status" value="1"/>
</dbReference>
<dbReference type="RefSeq" id="XP_006634337.1">
    <property type="nucleotide sequence ID" value="XM_006634274.3"/>
</dbReference>
<dbReference type="OMA" id="EQKRYGM"/>
<keyword evidence="1" id="KW-0175">Coiled coil</keyword>
<reference evidence="4" key="2">
    <citation type="submission" date="2025-08" db="UniProtKB">
        <authorList>
            <consortium name="Ensembl"/>
        </authorList>
    </citation>
    <scope>IDENTIFICATION</scope>
</reference>
<dbReference type="CTD" id="51667"/>
<dbReference type="GeneTree" id="ENSGT00390000010557"/>
<dbReference type="SMART" id="SM00165">
    <property type="entry name" value="UBA"/>
    <property type="match status" value="3"/>
</dbReference>
<dbReference type="InterPro" id="IPR041207">
    <property type="entry name" value="NUB1_ubiquitin-like_dom"/>
</dbReference>
<dbReference type="CDD" id="cd17062">
    <property type="entry name" value="Ubl_NUB1"/>
    <property type="match status" value="1"/>
</dbReference>
<dbReference type="InterPro" id="IPR058666">
    <property type="entry name" value="SASH1/NUB1_homeodomain"/>
</dbReference>
<dbReference type="RefSeq" id="XP_015209785.1">
    <property type="nucleotide sequence ID" value="XM_015354299.2"/>
</dbReference>
<dbReference type="AlphaFoldDB" id="W5MUZ8"/>
<dbReference type="EMBL" id="AHAT01010455">
    <property type="status" value="NOT_ANNOTATED_CDS"/>
    <property type="molecule type" value="Genomic_DNA"/>
</dbReference>
<dbReference type="Ensembl" id="ENSLOCT00000012228.1">
    <property type="protein sequence ID" value="ENSLOCP00000012207.1"/>
    <property type="gene ID" value="ENSLOCG00000009978.1"/>
</dbReference>
<dbReference type="EMBL" id="AHAT01010454">
    <property type="status" value="NOT_ANNOTATED_CDS"/>
    <property type="molecule type" value="Genomic_DNA"/>
</dbReference>